<dbReference type="Proteomes" id="UP000576368">
    <property type="component" value="Unassembled WGS sequence"/>
</dbReference>
<protein>
    <submittedName>
        <fullName evidence="1">Uncharacterized protein</fullName>
    </submittedName>
</protein>
<organism evidence="1 3">
    <name type="scientific">Butyricimonas paravirosa</name>
    <dbReference type="NCBI Taxonomy" id="1472417"/>
    <lineage>
        <taxon>Bacteria</taxon>
        <taxon>Pseudomonadati</taxon>
        <taxon>Bacteroidota</taxon>
        <taxon>Bacteroidia</taxon>
        <taxon>Bacteroidales</taxon>
        <taxon>Odoribacteraceae</taxon>
        <taxon>Butyricimonas</taxon>
    </lineage>
</organism>
<dbReference type="EMBL" id="JAATLI010000004">
    <property type="protein sequence ID" value="NJC17768.1"/>
    <property type="molecule type" value="Genomic_DNA"/>
</dbReference>
<reference evidence="2 4" key="1">
    <citation type="submission" date="2019-09" db="EMBL/GenBank/DDBJ databases">
        <title>Butyricimonas paravirosa DSM 105722 (=214-4 = JCM 18677 = CCUG 65563).</title>
        <authorList>
            <person name="Le Roy T."/>
            <person name="Cani P.D."/>
        </authorList>
    </citation>
    <scope>NUCLEOTIDE SEQUENCE [LARGE SCALE GENOMIC DNA]</scope>
    <source>
        <strain evidence="2 4">DSM 105722</strain>
    </source>
</reference>
<gene>
    <name evidence="2" type="ORF">F1644_14850</name>
    <name evidence="1" type="ORF">GGR15_001383</name>
</gene>
<dbReference type="EMBL" id="CP043839">
    <property type="protein sequence ID" value="WOF13463.1"/>
    <property type="molecule type" value="Genomic_DNA"/>
</dbReference>
<proteinExistence type="predicted"/>
<accession>A0A7X5YCA8</accession>
<keyword evidence="4" id="KW-1185">Reference proteome</keyword>
<dbReference type="AlphaFoldDB" id="A0A7X5YCA8"/>
<reference evidence="1 3" key="2">
    <citation type="submission" date="2020-03" db="EMBL/GenBank/DDBJ databases">
        <title>Genomic Encyclopedia of Type Strains, Phase IV (KMG-IV): sequencing the most valuable type-strain genomes for metagenomic binning, comparative biology and taxonomic classification.</title>
        <authorList>
            <person name="Goeker M."/>
        </authorList>
    </citation>
    <scope>NUCLEOTIDE SEQUENCE [LARGE SCALE GENOMIC DNA]</scope>
    <source>
        <strain evidence="1 3">DSM 105722</strain>
    </source>
</reference>
<evidence type="ECO:0000313" key="4">
    <source>
        <dbReference type="Proteomes" id="UP001302374"/>
    </source>
</evidence>
<evidence type="ECO:0000313" key="3">
    <source>
        <dbReference type="Proteomes" id="UP000576368"/>
    </source>
</evidence>
<name>A0A7X5YCA8_9BACT</name>
<sequence length="87" mass="10069">MSKKIKTSKVASLSNEIQMDKQFVENLMRRIARIRLELKNHFEKGKTTSESEILDNEVASCDNWLIESYYGLNGIHATLIEMEVRHG</sequence>
<dbReference type="Proteomes" id="UP001302374">
    <property type="component" value="Chromosome"/>
</dbReference>
<dbReference type="RefSeq" id="WP_118303527.1">
    <property type="nucleotide sequence ID" value="NZ_BMPA01000004.1"/>
</dbReference>
<dbReference type="GeneID" id="86892598"/>
<evidence type="ECO:0000313" key="1">
    <source>
        <dbReference type="EMBL" id="NJC17768.1"/>
    </source>
</evidence>
<evidence type="ECO:0000313" key="2">
    <source>
        <dbReference type="EMBL" id="WOF13463.1"/>
    </source>
</evidence>